<feature type="domain" description="Receptor ligand binding region" evidence="8">
    <location>
        <begin position="17"/>
        <end position="88"/>
    </location>
</feature>
<dbReference type="PRINTS" id="PR00255">
    <property type="entry name" value="NATPEPTIDER"/>
</dbReference>
<dbReference type="GO" id="GO:0007165">
    <property type="term" value="P:signal transduction"/>
    <property type="evidence" value="ECO:0007669"/>
    <property type="project" value="TreeGrafter"/>
</dbReference>
<organism evidence="11">
    <name type="scientific">Angiostrongylus costaricensis</name>
    <name type="common">Nematode worm</name>
    <dbReference type="NCBI Taxonomy" id="334426"/>
    <lineage>
        <taxon>Eukaryota</taxon>
        <taxon>Metazoa</taxon>
        <taxon>Ecdysozoa</taxon>
        <taxon>Nematoda</taxon>
        <taxon>Chromadorea</taxon>
        <taxon>Rhabditida</taxon>
        <taxon>Rhabditina</taxon>
        <taxon>Rhabditomorpha</taxon>
        <taxon>Strongyloidea</taxon>
        <taxon>Metastrongylidae</taxon>
        <taxon>Angiostrongylus</taxon>
    </lineage>
</organism>
<feature type="domain" description="Receptor ligand binding region" evidence="8">
    <location>
        <begin position="91"/>
        <end position="315"/>
    </location>
</feature>
<dbReference type="GO" id="GO:0038023">
    <property type="term" value="F:signaling receptor activity"/>
    <property type="evidence" value="ECO:0007669"/>
    <property type="project" value="TreeGrafter"/>
</dbReference>
<dbReference type="InterPro" id="IPR028082">
    <property type="entry name" value="Peripla_BP_I"/>
</dbReference>
<dbReference type="PANTHER" id="PTHR44755:SF8">
    <property type="entry name" value="RECEPTOR LIGAND BINDING REGION DOMAIN-CONTAINING PROTEIN"/>
    <property type="match status" value="1"/>
</dbReference>
<dbReference type="WBParaSite" id="ACOC_0001191501-mRNA-1">
    <property type="protein sequence ID" value="ACOC_0001191501-mRNA-1"/>
    <property type="gene ID" value="ACOC_0001191501"/>
</dbReference>
<evidence type="ECO:0000256" key="1">
    <source>
        <dbReference type="ARBA" id="ARBA00004479"/>
    </source>
</evidence>
<dbReference type="OrthoDB" id="5858212at2759"/>
<evidence type="ECO:0000256" key="5">
    <source>
        <dbReference type="ARBA" id="ARBA00023136"/>
    </source>
</evidence>
<dbReference type="Pfam" id="PF01094">
    <property type="entry name" value="ANF_receptor"/>
    <property type="match status" value="2"/>
</dbReference>
<dbReference type="InterPro" id="IPR001828">
    <property type="entry name" value="ANF_lig-bd_rcpt"/>
</dbReference>
<accession>A0A158PLX9</accession>
<keyword evidence="4" id="KW-1133">Transmembrane helix</keyword>
<evidence type="ECO:0000256" key="7">
    <source>
        <dbReference type="ARBA" id="ARBA00023180"/>
    </source>
</evidence>
<dbReference type="Gene3D" id="3.40.50.2300">
    <property type="match status" value="2"/>
</dbReference>
<keyword evidence="5" id="KW-0472">Membrane</keyword>
<dbReference type="GO" id="GO:0016020">
    <property type="term" value="C:membrane"/>
    <property type="evidence" value="ECO:0007669"/>
    <property type="project" value="UniProtKB-SubCell"/>
</dbReference>
<comment type="subcellular location">
    <subcellularLocation>
        <location evidence="1">Membrane</location>
        <topology evidence="1">Single-pass type I membrane protein</topology>
    </subcellularLocation>
</comment>
<proteinExistence type="predicted"/>
<dbReference type="PANTHER" id="PTHR44755">
    <property type="entry name" value="NATRIURETIC PEPTIDE RECEPTOR 3-RELATED"/>
    <property type="match status" value="1"/>
</dbReference>
<evidence type="ECO:0000313" key="10">
    <source>
        <dbReference type="Proteomes" id="UP000267027"/>
    </source>
</evidence>
<keyword evidence="3" id="KW-0732">Signal</keyword>
<dbReference type="SUPFAM" id="SSF53822">
    <property type="entry name" value="Periplasmic binding protein-like I"/>
    <property type="match status" value="1"/>
</dbReference>
<reference evidence="11" key="1">
    <citation type="submission" date="2016-04" db="UniProtKB">
        <authorList>
            <consortium name="WormBaseParasite"/>
        </authorList>
    </citation>
    <scope>IDENTIFICATION</scope>
</reference>
<dbReference type="CDD" id="cd06352">
    <property type="entry name" value="PBP1_NPR_GC-like"/>
    <property type="match status" value="1"/>
</dbReference>
<evidence type="ECO:0000313" key="9">
    <source>
        <dbReference type="EMBL" id="VDM63501.1"/>
    </source>
</evidence>
<evidence type="ECO:0000256" key="3">
    <source>
        <dbReference type="ARBA" id="ARBA00022729"/>
    </source>
</evidence>
<dbReference type="AlphaFoldDB" id="A0A158PLX9"/>
<keyword evidence="6" id="KW-0675">Receptor</keyword>
<dbReference type="InterPro" id="IPR001170">
    <property type="entry name" value="ANPR/GUC"/>
</dbReference>
<keyword evidence="7" id="KW-0325">Glycoprotein</keyword>
<dbReference type="InterPro" id="IPR052612">
    <property type="entry name" value="ANP_Clearance_Receptor"/>
</dbReference>
<dbReference type="STRING" id="334426.A0A158PLX9"/>
<reference evidence="9 10" key="2">
    <citation type="submission" date="2018-11" db="EMBL/GenBank/DDBJ databases">
        <authorList>
            <consortium name="Pathogen Informatics"/>
        </authorList>
    </citation>
    <scope>NUCLEOTIDE SEQUENCE [LARGE SCALE GENOMIC DNA]</scope>
    <source>
        <strain evidence="9 10">Costa Rica</strain>
    </source>
</reference>
<keyword evidence="2" id="KW-0812">Transmembrane</keyword>
<evidence type="ECO:0000259" key="8">
    <source>
        <dbReference type="Pfam" id="PF01094"/>
    </source>
</evidence>
<dbReference type="Proteomes" id="UP000267027">
    <property type="component" value="Unassembled WGS sequence"/>
</dbReference>
<evidence type="ECO:0000256" key="4">
    <source>
        <dbReference type="ARBA" id="ARBA00022989"/>
    </source>
</evidence>
<evidence type="ECO:0000256" key="6">
    <source>
        <dbReference type="ARBA" id="ARBA00023170"/>
    </source>
</evidence>
<dbReference type="GO" id="GO:0017046">
    <property type="term" value="F:peptide hormone binding"/>
    <property type="evidence" value="ECO:0007669"/>
    <property type="project" value="TreeGrafter"/>
</dbReference>
<gene>
    <name evidence="9" type="ORF">ACOC_LOCUS11916</name>
</gene>
<protein>
    <submittedName>
        <fullName evidence="11">ANF_receptor domain-containing protein</fullName>
    </submittedName>
</protein>
<evidence type="ECO:0000313" key="11">
    <source>
        <dbReference type="WBParaSite" id="ACOC_0001191501-mRNA-1"/>
    </source>
</evidence>
<evidence type="ECO:0000256" key="2">
    <source>
        <dbReference type="ARBA" id="ARBA00022692"/>
    </source>
</evidence>
<dbReference type="EMBL" id="UYYA01004825">
    <property type="protein sequence ID" value="VDM63501.1"/>
    <property type="molecule type" value="Genomic_DNA"/>
</dbReference>
<sequence length="372" mass="40968">MFVKDLLDLEISVGYSFTLRFDECDEKLAIGLSTELIRNENVDVIIGPSCAAAAHVAAVNAVFYNLPIFTWGLSTSYSLSDISRYPTVGVLSDAFSETNDVIITITVEIRKMKFEDIARVLGDVSLRARVVVVCLPEGYGFKRTFILAAKDAGFLNEEYLYIFADTKSKGFYIPLLGGKERLIWKDVETPSDGRDAEAMMAFGRTLVISDHMGTGGSEDGYDAFSKEVISRMKDSPFNCVDDCNKTEYSYAAAYAGELFDSLYVYARALNATLKQNATALRNGTTIIENVEMTFDGMSGVVKVGKNGVRFPNFYVDGLDKNGKQILLGTVSVEGDRGLYEPMYASETGIWWARGGLRPRDEPLCGFSGDKVP</sequence>
<name>A0A158PLX9_ANGCS</name>
<dbReference type="OMA" id="DECRGEN"/>
<keyword evidence="10" id="KW-1185">Reference proteome</keyword>